<dbReference type="InterPro" id="IPR025007">
    <property type="entry name" value="DUF3899"/>
</dbReference>
<feature type="domain" description="DUF3899" evidence="2">
    <location>
        <begin position="33"/>
        <end position="108"/>
    </location>
</feature>
<reference evidence="3 4" key="1">
    <citation type="submission" date="2015-09" db="EMBL/GenBank/DDBJ databases">
        <title>Genome sequencing project for genomic taxonomy and phylogenomics of Bacillus-like bacteria.</title>
        <authorList>
            <person name="Liu B."/>
            <person name="Wang J."/>
            <person name="Zhu Y."/>
            <person name="Liu G."/>
            <person name="Chen Q."/>
            <person name="Chen Z."/>
            <person name="Lan J."/>
            <person name="Che J."/>
            <person name="Ge C."/>
            <person name="Shi H."/>
            <person name="Pan Z."/>
            <person name="Liu X."/>
        </authorList>
    </citation>
    <scope>NUCLEOTIDE SEQUENCE [LARGE SCALE GENOMIC DNA]</scope>
    <source>
        <strain evidence="3 4">LMG 18435</strain>
    </source>
</reference>
<dbReference type="EMBL" id="LJJC01000004">
    <property type="protein sequence ID" value="KQL54987.1"/>
    <property type="molecule type" value="Genomic_DNA"/>
</dbReference>
<evidence type="ECO:0000259" key="2">
    <source>
        <dbReference type="Pfam" id="PF13038"/>
    </source>
</evidence>
<name>A0A0Q3WZT5_9BACI</name>
<protein>
    <recommendedName>
        <fullName evidence="2">DUF3899 domain-containing protein</fullName>
    </recommendedName>
</protein>
<gene>
    <name evidence="3" type="ORF">AN964_16740</name>
</gene>
<dbReference type="STRING" id="157838.AN964_16740"/>
<feature type="transmembrane region" description="Helical" evidence="1">
    <location>
        <begin position="6"/>
        <end position="25"/>
    </location>
</feature>
<accession>A0A0Q3WZT5</accession>
<keyword evidence="1" id="KW-0812">Transmembrane</keyword>
<feature type="transmembrane region" description="Helical" evidence="1">
    <location>
        <begin position="96"/>
        <end position="116"/>
    </location>
</feature>
<keyword evidence="4" id="KW-1185">Reference proteome</keyword>
<evidence type="ECO:0000313" key="4">
    <source>
        <dbReference type="Proteomes" id="UP000051888"/>
    </source>
</evidence>
<keyword evidence="1" id="KW-1133">Transmembrane helix</keyword>
<dbReference type="PATRIC" id="fig|157838.3.peg.3706"/>
<organism evidence="3 4">
    <name type="scientific">Heyndrickxia shackletonii</name>
    <dbReference type="NCBI Taxonomy" id="157838"/>
    <lineage>
        <taxon>Bacteria</taxon>
        <taxon>Bacillati</taxon>
        <taxon>Bacillota</taxon>
        <taxon>Bacilli</taxon>
        <taxon>Bacillales</taxon>
        <taxon>Bacillaceae</taxon>
        <taxon>Heyndrickxia</taxon>
    </lineage>
</organism>
<proteinExistence type="predicted"/>
<dbReference type="Proteomes" id="UP000051888">
    <property type="component" value="Unassembled WGS sequence"/>
</dbReference>
<dbReference type="OrthoDB" id="2989943at2"/>
<sequence>MIKRLVWWFFPSQILVFLLSFIRYHAIGLLQYINISFIIGGILLFISISIFILNTGFFDVTAEGFRRVFNKNKLSKEELDEMRPVSELITFNYKPMFYNALIMLLLMAFALILYYYV</sequence>
<feature type="transmembrane region" description="Helical" evidence="1">
    <location>
        <begin position="32"/>
        <end position="53"/>
    </location>
</feature>
<keyword evidence="1" id="KW-0472">Membrane</keyword>
<evidence type="ECO:0000256" key="1">
    <source>
        <dbReference type="SAM" id="Phobius"/>
    </source>
</evidence>
<dbReference type="AlphaFoldDB" id="A0A0Q3WZT5"/>
<dbReference type="RefSeq" id="WP_055740783.1">
    <property type="nucleotide sequence ID" value="NZ_JAAIWL010000032.1"/>
</dbReference>
<evidence type="ECO:0000313" key="3">
    <source>
        <dbReference type="EMBL" id="KQL54987.1"/>
    </source>
</evidence>
<comment type="caution">
    <text evidence="3">The sequence shown here is derived from an EMBL/GenBank/DDBJ whole genome shotgun (WGS) entry which is preliminary data.</text>
</comment>
<dbReference type="Pfam" id="PF13038">
    <property type="entry name" value="DUF3899"/>
    <property type="match status" value="1"/>
</dbReference>